<organism evidence="3 4">
    <name type="scientific">Plectosphaerella cucumerina</name>
    <dbReference type="NCBI Taxonomy" id="40658"/>
    <lineage>
        <taxon>Eukaryota</taxon>
        <taxon>Fungi</taxon>
        <taxon>Dikarya</taxon>
        <taxon>Ascomycota</taxon>
        <taxon>Pezizomycotina</taxon>
        <taxon>Sordariomycetes</taxon>
        <taxon>Hypocreomycetidae</taxon>
        <taxon>Glomerellales</taxon>
        <taxon>Plectosphaerellaceae</taxon>
        <taxon>Plectosphaerella</taxon>
    </lineage>
</organism>
<dbReference type="GO" id="GO:0016787">
    <property type="term" value="F:hydrolase activity"/>
    <property type="evidence" value="ECO:0007669"/>
    <property type="project" value="UniProtKB-KW"/>
</dbReference>
<evidence type="ECO:0000259" key="1">
    <source>
        <dbReference type="Pfam" id="PF00931"/>
    </source>
</evidence>
<keyword evidence="4" id="KW-1185">Reference proteome</keyword>
<dbReference type="EMBL" id="JAGPXD010000002">
    <property type="protein sequence ID" value="KAH7367869.1"/>
    <property type="molecule type" value="Genomic_DNA"/>
</dbReference>
<dbReference type="Pfam" id="PF00931">
    <property type="entry name" value="NB-ARC"/>
    <property type="match status" value="1"/>
</dbReference>
<name>A0A8K0TQZ6_9PEZI</name>
<dbReference type="InterPro" id="IPR002182">
    <property type="entry name" value="NB-ARC"/>
</dbReference>
<proteinExistence type="predicted"/>
<dbReference type="PANTHER" id="PTHR35205">
    <property type="entry name" value="NB-ARC AND TPR DOMAIN PROTEIN"/>
    <property type="match status" value="1"/>
</dbReference>
<dbReference type="SUPFAM" id="SSF52540">
    <property type="entry name" value="P-loop containing nucleoside triphosphate hydrolases"/>
    <property type="match status" value="1"/>
</dbReference>
<dbReference type="Pfam" id="PF17107">
    <property type="entry name" value="SesA"/>
    <property type="match status" value="1"/>
</dbReference>
<dbReference type="PANTHER" id="PTHR35205:SF1">
    <property type="entry name" value="ZU5 DOMAIN-CONTAINING PROTEIN"/>
    <property type="match status" value="1"/>
</dbReference>
<protein>
    <submittedName>
        <fullName evidence="3">P-loop containing nucleoside triphosphate hydrolase protein</fullName>
    </submittedName>
</protein>
<dbReference type="OrthoDB" id="1658288at2759"/>
<dbReference type="InterPro" id="IPR031352">
    <property type="entry name" value="SesA"/>
</dbReference>
<accession>A0A8K0TQZ6</accession>
<dbReference type="GO" id="GO:0043531">
    <property type="term" value="F:ADP binding"/>
    <property type="evidence" value="ECO:0007669"/>
    <property type="project" value="InterPro"/>
</dbReference>
<evidence type="ECO:0000259" key="2">
    <source>
        <dbReference type="Pfam" id="PF17107"/>
    </source>
</evidence>
<dbReference type="Gene3D" id="3.40.50.300">
    <property type="entry name" value="P-loop containing nucleotide triphosphate hydrolases"/>
    <property type="match status" value="1"/>
</dbReference>
<comment type="caution">
    <text evidence="3">The sequence shown here is derived from an EMBL/GenBank/DDBJ whole genome shotgun (WGS) entry which is preliminary data.</text>
</comment>
<dbReference type="InterPro" id="IPR027417">
    <property type="entry name" value="P-loop_NTPase"/>
</dbReference>
<gene>
    <name evidence="3" type="ORF">B0T11DRAFT_337159</name>
</gene>
<evidence type="ECO:0000313" key="4">
    <source>
        <dbReference type="Proteomes" id="UP000813385"/>
    </source>
</evidence>
<keyword evidence="3" id="KW-0378">Hydrolase</keyword>
<dbReference type="Proteomes" id="UP000813385">
    <property type="component" value="Unassembled WGS sequence"/>
</dbReference>
<reference evidence="3" key="1">
    <citation type="journal article" date="2021" name="Nat. Commun.">
        <title>Genetic determinants of endophytism in the Arabidopsis root mycobiome.</title>
        <authorList>
            <person name="Mesny F."/>
            <person name="Miyauchi S."/>
            <person name="Thiergart T."/>
            <person name="Pickel B."/>
            <person name="Atanasova L."/>
            <person name="Karlsson M."/>
            <person name="Huettel B."/>
            <person name="Barry K.W."/>
            <person name="Haridas S."/>
            <person name="Chen C."/>
            <person name="Bauer D."/>
            <person name="Andreopoulos W."/>
            <person name="Pangilinan J."/>
            <person name="LaButti K."/>
            <person name="Riley R."/>
            <person name="Lipzen A."/>
            <person name="Clum A."/>
            <person name="Drula E."/>
            <person name="Henrissat B."/>
            <person name="Kohler A."/>
            <person name="Grigoriev I.V."/>
            <person name="Martin F.M."/>
            <person name="Hacquard S."/>
        </authorList>
    </citation>
    <scope>NUCLEOTIDE SEQUENCE</scope>
    <source>
        <strain evidence="3">MPI-CAGE-AT-0016</strain>
    </source>
</reference>
<sequence length="533" mass="59950">MDPVTILSVAAATAQFADLSFKITTRIARYAARSIELPPEIVTINHRLKALQGCVSNIETRLRNAERDSSIDQDRLDALSGFIKDLAKRCGNLDRLLGHYLPDENDTGLERVVKGFQSLSKDSDIKTLFEGMAQDPVILMLNLATLDSPATKHNNRQPAAGKIITVVPTDRRVYDPVTRQDVIDQINYEFTTSEHNEPHVVILQGMGGQGKTQLALEYCRQSKRDVRFNGIFWVDGADESLALSSLAEIALKLATDEVPVDNRACGTFVKETLESWTVPWLLVIDNHDDPKSYAIQKFLPASGLGHVLITSRSQALSPLGRLVEIQGMTLEESLWLLFSQCRIQRNPAAEKHATAIVERLGFLPLAIAQAGAYLGEVRDTMKIGEFLEVYEAAMKDILSSTPEVWVYIEQARSPMQRDQVKNVFTTWEVSMQLLDRGQYAEEKKSFLSILAFFDISNISETVFELYAQQLKSDRPPWLKLFEDDGGWSTRRYAEVMTELKKLSLISSNVRNEQDGKVHVSMHPLFLDTLFMLN</sequence>
<feature type="domain" description="NACHT-NTPase and P-loop NTPases N-terminal" evidence="2">
    <location>
        <begin position="12"/>
        <end position="136"/>
    </location>
</feature>
<feature type="domain" description="NB-ARC" evidence="1">
    <location>
        <begin position="193"/>
        <end position="339"/>
    </location>
</feature>
<dbReference type="AlphaFoldDB" id="A0A8K0TQZ6"/>
<evidence type="ECO:0000313" key="3">
    <source>
        <dbReference type="EMBL" id="KAH7367869.1"/>
    </source>
</evidence>